<evidence type="ECO:0000313" key="4">
    <source>
        <dbReference type="EMBL" id="MDQ0646225.1"/>
    </source>
</evidence>
<evidence type="ECO:0000313" key="5">
    <source>
        <dbReference type="Proteomes" id="UP001244427"/>
    </source>
</evidence>
<evidence type="ECO:0000256" key="1">
    <source>
        <dbReference type="ARBA" id="ARBA00022729"/>
    </source>
</evidence>
<reference evidence="4 5" key="1">
    <citation type="submission" date="2023-07" db="EMBL/GenBank/DDBJ databases">
        <title>Comparative genomics of wheat-associated soil bacteria to identify genetic determinants of phenazine resistance.</title>
        <authorList>
            <person name="Mouncey N."/>
        </authorList>
    </citation>
    <scope>NUCLEOTIDE SEQUENCE [LARGE SCALE GENOMIC DNA]</scope>
    <source>
        <strain evidence="4 5">W4I9-1</strain>
    </source>
</reference>
<name>A0AAW8ES19_9MICO</name>
<dbReference type="PANTHER" id="PTHR37836">
    <property type="entry name" value="LMO1036 PROTEIN"/>
    <property type="match status" value="1"/>
</dbReference>
<dbReference type="Gene3D" id="3.20.20.80">
    <property type="entry name" value="Glycosidases"/>
    <property type="match status" value="1"/>
</dbReference>
<sequence length="621" mass="67157">MCRFFYLDDTHRFLSQEQWDGSGVEGVESQFKAVIDKRVEQGYTAIQSEPDGHRLSLCNAGCTQIDLSLVQDYDRKAKYIAGKGLVHNMGIGSWHHSAQLTEEGARRLARLFVARFGAYPVTWFTAQEVDLAPAGTESVWMAAAEEIEATDDYDHPQSVHQAAGAPKSPWVEQPWHDFTMIQGGHNTLPSLAHYQESWDYVPTKPFLESELNYEGMRLSIDAAIVRKGAYKAILAGSSGYSYGSQGIWNVSLDGYGEDVSWWDGLHQAGGEQMGIMKRIFTSLDWPHLEPRFTDPAWVDFAHGGSSAVASDSNDTYVGYFYHSSPETGLLRQMDPASAYRATWIDPTTGDRTEIATEVTPSASGSWCMPLKPTESDWVLLVEKNGVATTAPGAEPTCAGTEDDQLPAPVGEWKFDASNGDQVDDASGNGHPAVLHDGASVVDSGISGKALSLDGVNDFAEVADTPGLDGFAEFTLSIWVNVNGAPGANVTPLGKESSTGAGGGARFLVLPSGAGHFVAQTTNTGWYSGVASFNRPLVPGTWEHLVAVYDGAQYRAYLNGVETGASGMISGSLKDITDPWRFGHKTASNLAFMNGLIDEAQIYDSALSDGQVIELYESYRLP</sequence>
<dbReference type="Pfam" id="PF13385">
    <property type="entry name" value="Laminin_G_3"/>
    <property type="match status" value="1"/>
</dbReference>
<dbReference type="EMBL" id="JAUSXV010000001">
    <property type="protein sequence ID" value="MDQ0646225.1"/>
    <property type="molecule type" value="Genomic_DNA"/>
</dbReference>
<keyword evidence="5" id="KW-1185">Reference proteome</keyword>
<protein>
    <recommendedName>
        <fullName evidence="3">LamG-like jellyroll fold domain-containing protein</fullName>
    </recommendedName>
</protein>
<dbReference type="Gene3D" id="2.60.120.200">
    <property type="match status" value="1"/>
</dbReference>
<dbReference type="SUPFAM" id="SSF49899">
    <property type="entry name" value="Concanavalin A-like lectins/glucanases"/>
    <property type="match status" value="1"/>
</dbReference>
<dbReference type="InterPro" id="IPR006558">
    <property type="entry name" value="LamG-like"/>
</dbReference>
<dbReference type="AlphaFoldDB" id="A0AAW8ES19"/>
<organism evidence="4 5">
    <name type="scientific">Microbacterium natoriense</name>
    <dbReference type="NCBI Taxonomy" id="284570"/>
    <lineage>
        <taxon>Bacteria</taxon>
        <taxon>Bacillati</taxon>
        <taxon>Actinomycetota</taxon>
        <taxon>Actinomycetes</taxon>
        <taxon>Micrococcales</taxon>
        <taxon>Microbacteriaceae</taxon>
        <taxon>Microbacterium</taxon>
    </lineage>
</organism>
<dbReference type="PANTHER" id="PTHR37836:SF2">
    <property type="entry name" value="DUF4038 DOMAIN-CONTAINING PROTEIN"/>
    <property type="match status" value="1"/>
</dbReference>
<dbReference type="SMART" id="SM00560">
    <property type="entry name" value="LamGL"/>
    <property type="match status" value="1"/>
</dbReference>
<keyword evidence="2" id="KW-1015">Disulfide bond</keyword>
<dbReference type="RefSeq" id="WP_307293003.1">
    <property type="nucleotide sequence ID" value="NZ_JAUSXV010000001.1"/>
</dbReference>
<dbReference type="InterPro" id="IPR025277">
    <property type="entry name" value="Apiosidase-like_cat_dom"/>
</dbReference>
<dbReference type="Pfam" id="PF13204">
    <property type="entry name" value="Apiosidase"/>
    <property type="match status" value="1"/>
</dbReference>
<evidence type="ECO:0000256" key="2">
    <source>
        <dbReference type="ARBA" id="ARBA00023157"/>
    </source>
</evidence>
<proteinExistence type="predicted"/>
<gene>
    <name evidence="4" type="ORF">QFZ53_000421</name>
</gene>
<dbReference type="InterPro" id="IPR013320">
    <property type="entry name" value="ConA-like_dom_sf"/>
</dbReference>
<comment type="caution">
    <text evidence="4">The sequence shown here is derived from an EMBL/GenBank/DDBJ whole genome shotgun (WGS) entry which is preliminary data.</text>
</comment>
<dbReference type="Proteomes" id="UP001244427">
    <property type="component" value="Unassembled WGS sequence"/>
</dbReference>
<accession>A0AAW8ES19</accession>
<keyword evidence="1" id="KW-0732">Signal</keyword>
<evidence type="ECO:0000259" key="3">
    <source>
        <dbReference type="SMART" id="SM00560"/>
    </source>
</evidence>
<feature type="domain" description="LamG-like jellyroll fold" evidence="3">
    <location>
        <begin position="471"/>
        <end position="609"/>
    </location>
</feature>